<reference evidence="1" key="1">
    <citation type="submission" date="2018-06" db="EMBL/GenBank/DDBJ databases">
        <authorList>
            <person name="Zhirakovskaya E."/>
        </authorList>
    </citation>
    <scope>NUCLEOTIDE SEQUENCE</scope>
</reference>
<evidence type="ECO:0000313" key="1">
    <source>
        <dbReference type="EMBL" id="VAW74718.1"/>
    </source>
</evidence>
<dbReference type="InterPro" id="IPR017734">
    <property type="entry name" value="T6SS_SciN"/>
</dbReference>
<dbReference type="InterPro" id="IPR038706">
    <property type="entry name" value="Type_VI_SciN-like_sf"/>
</dbReference>
<protein>
    <recommendedName>
        <fullName evidence="2">Type VI secretion lipoprotein/VasD</fullName>
    </recommendedName>
</protein>
<evidence type="ECO:0008006" key="2">
    <source>
        <dbReference type="Google" id="ProtNLM"/>
    </source>
</evidence>
<accession>A0A3B0Y245</accession>
<dbReference type="PANTHER" id="PTHR37625">
    <property type="entry name" value="OUTER MEMBRANE LIPOPROTEIN-RELATED"/>
    <property type="match status" value="1"/>
</dbReference>
<gene>
    <name evidence="1" type="ORF">MNBD_GAMMA12-3066</name>
</gene>
<dbReference type="PANTHER" id="PTHR37625:SF4">
    <property type="entry name" value="OUTER MEMBRANE LIPOPROTEIN"/>
    <property type="match status" value="1"/>
</dbReference>
<dbReference type="PROSITE" id="PS51257">
    <property type="entry name" value="PROKAR_LIPOPROTEIN"/>
    <property type="match status" value="1"/>
</dbReference>
<dbReference type="EMBL" id="UOFL01000062">
    <property type="protein sequence ID" value="VAW74718.1"/>
    <property type="molecule type" value="Genomic_DNA"/>
</dbReference>
<dbReference type="Gene3D" id="2.60.40.4150">
    <property type="entry name" value="Type VI secretion system, lipoprotein SciN"/>
    <property type="match status" value="1"/>
</dbReference>
<dbReference type="AlphaFoldDB" id="A0A3B0Y245"/>
<sequence length="155" mass="17523">MKIFRLFTGILMLTSVFLGGCSSTGGGSLKVNLFASSNASLDEMGRPLSVIVRVYQLSEARAFATSSFVDLWKNDIKILGREMLSRQEIFIVPNSTRDIQIRKDVNARYIAVVALFRNPVSGRWRAYRPVSNGYLKKRFNQGIQITLRNNELIMN</sequence>
<name>A0A3B0Y245_9ZZZZ</name>
<dbReference type="NCBIfam" id="TIGR03352">
    <property type="entry name" value="VI_chp_3"/>
    <property type="match status" value="1"/>
</dbReference>
<dbReference type="Pfam" id="PF12790">
    <property type="entry name" value="T6SS-SciN"/>
    <property type="match status" value="1"/>
</dbReference>
<proteinExistence type="predicted"/>
<organism evidence="1">
    <name type="scientific">hydrothermal vent metagenome</name>
    <dbReference type="NCBI Taxonomy" id="652676"/>
    <lineage>
        <taxon>unclassified sequences</taxon>
        <taxon>metagenomes</taxon>
        <taxon>ecological metagenomes</taxon>
    </lineage>
</organism>